<reference evidence="1 2" key="2">
    <citation type="journal article" date="2017" name="Nature">
        <title>The Apostasia genome and the evolution of orchids.</title>
        <authorList>
            <person name="Zhang G.Q."/>
            <person name="Liu K.W."/>
            <person name="Li Z."/>
            <person name="Lohaus R."/>
            <person name="Hsiao Y.Y."/>
            <person name="Niu S.C."/>
            <person name="Wang J.Y."/>
            <person name="Lin Y.C."/>
            <person name="Xu Q."/>
            <person name="Chen L.J."/>
            <person name="Yoshida K."/>
            <person name="Fujiwara S."/>
            <person name="Wang Z.W."/>
            <person name="Zhang Y.Q."/>
            <person name="Mitsuda N."/>
            <person name="Wang M."/>
            <person name="Liu G.H."/>
            <person name="Pecoraro L."/>
            <person name="Huang H.X."/>
            <person name="Xiao X.J."/>
            <person name="Lin M."/>
            <person name="Wu X.Y."/>
            <person name="Wu W.L."/>
            <person name="Chen Y.Y."/>
            <person name="Chang S.B."/>
            <person name="Sakamoto S."/>
            <person name="Ohme-Takagi M."/>
            <person name="Yagi M."/>
            <person name="Zeng S.J."/>
            <person name="Shen C.Y."/>
            <person name="Yeh C.M."/>
            <person name="Luo Y.B."/>
            <person name="Tsai W.C."/>
            <person name="Van de Peer Y."/>
            <person name="Liu Z.J."/>
        </authorList>
    </citation>
    <scope>NUCLEOTIDE SEQUENCE [LARGE SCALE GENOMIC DNA]</scope>
    <source>
        <tissue evidence="1">The whole plant</tissue>
    </source>
</reference>
<gene>
    <name evidence="1" type="ORF">MA16_Dca001835</name>
</gene>
<keyword evidence="2" id="KW-1185">Reference proteome</keyword>
<accession>A0A2I0XDN3</accession>
<evidence type="ECO:0000313" key="2">
    <source>
        <dbReference type="Proteomes" id="UP000233837"/>
    </source>
</evidence>
<dbReference type="EMBL" id="KZ501954">
    <property type="protein sequence ID" value="PKU86004.1"/>
    <property type="molecule type" value="Genomic_DNA"/>
</dbReference>
<name>A0A2I0XDN3_9ASPA</name>
<proteinExistence type="predicted"/>
<dbReference type="Proteomes" id="UP000233837">
    <property type="component" value="Unassembled WGS sequence"/>
</dbReference>
<evidence type="ECO:0000313" key="1">
    <source>
        <dbReference type="EMBL" id="PKU86004.1"/>
    </source>
</evidence>
<reference evidence="1 2" key="1">
    <citation type="journal article" date="2016" name="Sci. Rep.">
        <title>The Dendrobium catenatum Lindl. genome sequence provides insights into polysaccharide synthase, floral development and adaptive evolution.</title>
        <authorList>
            <person name="Zhang G.Q."/>
            <person name="Xu Q."/>
            <person name="Bian C."/>
            <person name="Tsai W.C."/>
            <person name="Yeh C.M."/>
            <person name="Liu K.W."/>
            <person name="Yoshida K."/>
            <person name="Zhang L.S."/>
            <person name="Chang S.B."/>
            <person name="Chen F."/>
            <person name="Shi Y."/>
            <person name="Su Y.Y."/>
            <person name="Zhang Y.Q."/>
            <person name="Chen L.J."/>
            <person name="Yin Y."/>
            <person name="Lin M."/>
            <person name="Huang H."/>
            <person name="Deng H."/>
            <person name="Wang Z.W."/>
            <person name="Zhu S.L."/>
            <person name="Zhao X."/>
            <person name="Deng C."/>
            <person name="Niu S.C."/>
            <person name="Huang J."/>
            <person name="Wang M."/>
            <person name="Liu G.H."/>
            <person name="Yang H.J."/>
            <person name="Xiao X.J."/>
            <person name="Hsiao Y.Y."/>
            <person name="Wu W.L."/>
            <person name="Chen Y.Y."/>
            <person name="Mitsuda N."/>
            <person name="Ohme-Takagi M."/>
            <person name="Luo Y.B."/>
            <person name="Van de Peer Y."/>
            <person name="Liu Z.J."/>
        </authorList>
    </citation>
    <scope>NUCLEOTIDE SEQUENCE [LARGE SCALE GENOMIC DNA]</scope>
    <source>
        <tissue evidence="1">The whole plant</tissue>
    </source>
</reference>
<dbReference type="AlphaFoldDB" id="A0A2I0XDN3"/>
<organism evidence="1 2">
    <name type="scientific">Dendrobium catenatum</name>
    <dbReference type="NCBI Taxonomy" id="906689"/>
    <lineage>
        <taxon>Eukaryota</taxon>
        <taxon>Viridiplantae</taxon>
        <taxon>Streptophyta</taxon>
        <taxon>Embryophyta</taxon>
        <taxon>Tracheophyta</taxon>
        <taxon>Spermatophyta</taxon>
        <taxon>Magnoliopsida</taxon>
        <taxon>Liliopsida</taxon>
        <taxon>Asparagales</taxon>
        <taxon>Orchidaceae</taxon>
        <taxon>Epidendroideae</taxon>
        <taxon>Malaxideae</taxon>
        <taxon>Dendrobiinae</taxon>
        <taxon>Dendrobium</taxon>
    </lineage>
</organism>
<protein>
    <submittedName>
        <fullName evidence="1">Uncharacterized protein</fullName>
    </submittedName>
</protein>
<sequence length="67" mass="8110">MSMSLRKLRMMKFVKFYYAKLQHNFLSCTLMSKRLTYQEIVLTLQIYKDMKLHAQQKGMMWSLVLQG</sequence>